<sequence length="15" mass="1906">MFHHYKLNQTIEVFV</sequence>
<reference evidence="1" key="1">
    <citation type="submission" date="2018-02" db="EMBL/GenBank/DDBJ databases">
        <title>Rhizophora mucronata_Transcriptome.</title>
        <authorList>
            <person name="Meera S.P."/>
            <person name="Sreeshan A."/>
            <person name="Augustine A."/>
        </authorList>
    </citation>
    <scope>NUCLEOTIDE SEQUENCE</scope>
    <source>
        <tissue evidence="1">Leaf</tissue>
    </source>
</reference>
<evidence type="ECO:0000313" key="1">
    <source>
        <dbReference type="EMBL" id="MBX60173.1"/>
    </source>
</evidence>
<name>A0A2P2PZS4_RHIMU</name>
<organism evidence="1">
    <name type="scientific">Rhizophora mucronata</name>
    <name type="common">Asiatic mangrove</name>
    <dbReference type="NCBI Taxonomy" id="61149"/>
    <lineage>
        <taxon>Eukaryota</taxon>
        <taxon>Viridiplantae</taxon>
        <taxon>Streptophyta</taxon>
        <taxon>Embryophyta</taxon>
        <taxon>Tracheophyta</taxon>
        <taxon>Spermatophyta</taxon>
        <taxon>Magnoliopsida</taxon>
        <taxon>eudicotyledons</taxon>
        <taxon>Gunneridae</taxon>
        <taxon>Pentapetalae</taxon>
        <taxon>rosids</taxon>
        <taxon>fabids</taxon>
        <taxon>Malpighiales</taxon>
        <taxon>Rhizophoraceae</taxon>
        <taxon>Rhizophora</taxon>
    </lineage>
</organism>
<protein>
    <submittedName>
        <fullName evidence="1">Uncharacterized protein</fullName>
    </submittedName>
</protein>
<dbReference type="EMBL" id="GGEC01079689">
    <property type="protein sequence ID" value="MBX60173.1"/>
    <property type="molecule type" value="Transcribed_RNA"/>
</dbReference>
<proteinExistence type="predicted"/>
<accession>A0A2P2PZS4</accession>